<evidence type="ECO:0000259" key="5">
    <source>
        <dbReference type="PROSITE" id="PS50975"/>
    </source>
</evidence>
<dbReference type="Pfam" id="PF02655">
    <property type="entry name" value="ATP-grasp_3"/>
    <property type="match status" value="1"/>
</dbReference>
<dbReference type="PANTHER" id="PTHR43585">
    <property type="entry name" value="FUMIPYRROLE BIOSYNTHESIS PROTEIN C"/>
    <property type="match status" value="1"/>
</dbReference>
<dbReference type="Gene3D" id="3.40.50.20">
    <property type="match status" value="2"/>
</dbReference>
<feature type="domain" description="ATP-grasp" evidence="5">
    <location>
        <begin position="512"/>
        <end position="708"/>
    </location>
</feature>
<evidence type="ECO:0000313" key="7">
    <source>
        <dbReference type="Proteomes" id="UP001651690"/>
    </source>
</evidence>
<gene>
    <name evidence="6" type="ORF">NM203_07130</name>
</gene>
<dbReference type="PANTHER" id="PTHR43585:SF2">
    <property type="entry name" value="ATP-GRASP ENZYME FSQD"/>
    <property type="match status" value="1"/>
</dbReference>
<dbReference type="InterPro" id="IPR052032">
    <property type="entry name" value="ATP-dep_AA_Ligase"/>
</dbReference>
<evidence type="ECO:0000256" key="2">
    <source>
        <dbReference type="ARBA" id="ARBA00022741"/>
    </source>
</evidence>
<accession>A0ABT1LYI2</accession>
<dbReference type="PROSITE" id="PS50975">
    <property type="entry name" value="ATP_GRASP"/>
    <property type="match status" value="2"/>
</dbReference>
<dbReference type="InterPro" id="IPR013815">
    <property type="entry name" value="ATP_grasp_subdomain_1"/>
</dbReference>
<keyword evidence="3 4" id="KW-0067">ATP-binding</keyword>
<dbReference type="EMBL" id="JANDBD010000002">
    <property type="protein sequence ID" value="MCP9271954.1"/>
    <property type="molecule type" value="Genomic_DNA"/>
</dbReference>
<dbReference type="Pfam" id="PF13535">
    <property type="entry name" value="ATP-grasp_4"/>
    <property type="match status" value="1"/>
</dbReference>
<evidence type="ECO:0000313" key="6">
    <source>
        <dbReference type="EMBL" id="MCP9271954.1"/>
    </source>
</evidence>
<proteinExistence type="predicted"/>
<dbReference type="InterPro" id="IPR011761">
    <property type="entry name" value="ATP-grasp"/>
</dbReference>
<evidence type="ECO:0000256" key="3">
    <source>
        <dbReference type="ARBA" id="ARBA00022840"/>
    </source>
</evidence>
<evidence type="ECO:0000256" key="4">
    <source>
        <dbReference type="PROSITE-ProRule" id="PRU00409"/>
    </source>
</evidence>
<dbReference type="Gene3D" id="3.30.1490.20">
    <property type="entry name" value="ATP-grasp fold, A domain"/>
    <property type="match status" value="2"/>
</dbReference>
<dbReference type="InterPro" id="IPR003806">
    <property type="entry name" value="ATP-grasp_PylC-type"/>
</dbReference>
<evidence type="ECO:0000256" key="1">
    <source>
        <dbReference type="ARBA" id="ARBA00022598"/>
    </source>
</evidence>
<dbReference type="Gene3D" id="3.30.470.20">
    <property type="entry name" value="ATP-grasp fold, B domain"/>
    <property type="match status" value="2"/>
</dbReference>
<dbReference type="SUPFAM" id="SSF56059">
    <property type="entry name" value="Glutathione synthetase ATP-binding domain-like"/>
    <property type="match status" value="2"/>
</dbReference>
<dbReference type="RefSeq" id="WP_255059077.1">
    <property type="nucleotide sequence ID" value="NZ_JANDBD010000002.1"/>
</dbReference>
<keyword evidence="2 4" id="KW-0547">Nucleotide-binding</keyword>
<name>A0ABT1LYI2_9MYCO</name>
<dbReference type="Proteomes" id="UP001651690">
    <property type="component" value="Unassembled WGS sequence"/>
</dbReference>
<sequence length="808" mass="86805">MTTPTPHLVIVTGNDSSLPVVAPPDTLITLIQTPDRATDFQRSAVHRYLEVPHLDAGALTELLRRIHYETPVTALACFLEAGILAAAIAANALGIRSNPLAAVRTAHDKALTRRALEVHGIPQQRWQLCHSLDEVAAFRASLAGAPIIIKPVTGAGSAGVRLIRDDADLASAWHAISGLKWWALQHNPRHAVIAEAVLPGNEFSVEAMSINGRHEVLAVTGKLTTGAPEFVELGHWQPAQLLPPQHHAVVTRTIEVLDAIGHRTGPSHTEVMVNGTDVGLIETHTRFGGDQIWELTQLTTGRHFATETVFALLGLDAPAPGPRHGAASMRKLDWADPERIDDAERLRDVVRVAPPKQHRPEDVTAIADSSDLTGYVLTVGDDVQQAWATAERSCAAAKGDAPVLVMSPAKVVNHFGRERFAAVVPSGSVLITSGPVDVDTSRLADLVVFDEYTTDDRIPIVADELIGVHGLGRVIVLAEADVLRAAEIRGRRGLRGQQPQDALLFRDKALMKRAVRAAGIAVAPHREVRTALELRDATAELGYPCVVKPPHGRGSSGVSVLDDAEALRDFLRTGPFSDQGRTSPWLVEAFQPGEQYRVDGVCRGGRVTFAAAAIYVNTHLDFLGGGYMGSLMLPEQSDEARTVLSVARSVLEKALPAYDGGFHLEVFLTPDGPVFSEVGARIGGGSIPEEVELSYGFNLVEEAILAQLGQPSRRAVAGQRGLAGQLNFSPVPGTLLDAPERFEHPDVVLSEIASPGMSFTSMTHTNAEFARAVFRADSLESGRDTISHLLQHMNATTKWKDSDHVATA</sequence>
<feature type="domain" description="ATP-grasp" evidence="5">
    <location>
        <begin position="113"/>
        <end position="313"/>
    </location>
</feature>
<keyword evidence="7" id="KW-1185">Reference proteome</keyword>
<protein>
    <submittedName>
        <fullName evidence="6">ATP-grasp domain-containing protein</fullName>
    </submittedName>
</protein>
<organism evidence="6 7">
    <name type="scientific">Mycolicibacterium arenosum</name>
    <dbReference type="NCBI Taxonomy" id="2952157"/>
    <lineage>
        <taxon>Bacteria</taxon>
        <taxon>Bacillati</taxon>
        <taxon>Actinomycetota</taxon>
        <taxon>Actinomycetes</taxon>
        <taxon>Mycobacteriales</taxon>
        <taxon>Mycobacteriaceae</taxon>
        <taxon>Mycolicibacterium</taxon>
    </lineage>
</organism>
<reference evidence="6 7" key="1">
    <citation type="submission" date="2022-06" db="EMBL/GenBank/DDBJ databases">
        <title>Mycolicibacterium sp. CAU 1645 isolated from seawater.</title>
        <authorList>
            <person name="Kim W."/>
        </authorList>
    </citation>
    <scope>NUCLEOTIDE SEQUENCE [LARGE SCALE GENOMIC DNA]</scope>
    <source>
        <strain evidence="6 7">CAU 1645</strain>
    </source>
</reference>
<keyword evidence="1" id="KW-0436">Ligase</keyword>
<comment type="caution">
    <text evidence="6">The sequence shown here is derived from an EMBL/GenBank/DDBJ whole genome shotgun (WGS) entry which is preliminary data.</text>
</comment>